<dbReference type="AlphaFoldDB" id="A0A821JU99"/>
<dbReference type="Gene3D" id="3.40.50.300">
    <property type="entry name" value="P-loop containing nucleotide triphosphate hydrolases"/>
    <property type="match status" value="1"/>
</dbReference>
<dbReference type="Pfam" id="PF00005">
    <property type="entry name" value="ABC_tran"/>
    <property type="match status" value="1"/>
</dbReference>
<sequence length="182" mass="20367">MGVIEPTRGEIRRNHRLRIGRFDQHAGEQFDLELTAIEHLRRSFNMPEQDTRKSLGSVGLPGRAHPIKMKDLSGGQKARVALSDLIARQPDVLILDEPTNNLDIESIDALAEAINEYKGGVIIVSHDERLIRETNCQLWVIEHKQINEIDGDFDDYRKELLDSLGEAMIHNPSAAAAAATTI</sequence>
<accession>A0A821JU99</accession>
<dbReference type="InterPro" id="IPR003439">
    <property type="entry name" value="ABC_transporter-like_ATP-bd"/>
</dbReference>
<dbReference type="GO" id="GO:0016887">
    <property type="term" value="F:ATP hydrolysis activity"/>
    <property type="evidence" value="ECO:0007669"/>
    <property type="project" value="InterPro"/>
</dbReference>
<evidence type="ECO:0000259" key="2">
    <source>
        <dbReference type="Pfam" id="PF00005"/>
    </source>
</evidence>
<comment type="caution">
    <text evidence="3">The sequence shown here is derived from an EMBL/GenBank/DDBJ whole genome shotgun (WGS) entry which is preliminary data.</text>
</comment>
<evidence type="ECO:0000256" key="1">
    <source>
        <dbReference type="ARBA" id="ARBA00022737"/>
    </source>
</evidence>
<dbReference type="InterPro" id="IPR027417">
    <property type="entry name" value="P-loop_NTPase"/>
</dbReference>
<dbReference type="InterPro" id="IPR050611">
    <property type="entry name" value="ABCF"/>
</dbReference>
<feature type="domain" description="ABC transporter" evidence="2">
    <location>
        <begin position="4"/>
        <end position="100"/>
    </location>
</feature>
<name>A0A821JU99_9BILA</name>
<evidence type="ECO:0000313" key="3">
    <source>
        <dbReference type="EMBL" id="CAF4720432.1"/>
    </source>
</evidence>
<evidence type="ECO:0000313" key="4">
    <source>
        <dbReference type="Proteomes" id="UP000663873"/>
    </source>
</evidence>
<dbReference type="PANTHER" id="PTHR19211">
    <property type="entry name" value="ATP-BINDING TRANSPORT PROTEIN-RELATED"/>
    <property type="match status" value="1"/>
</dbReference>
<protein>
    <recommendedName>
        <fullName evidence="2">ABC transporter domain-containing protein</fullName>
    </recommendedName>
</protein>
<dbReference type="SUPFAM" id="SSF52540">
    <property type="entry name" value="P-loop containing nucleoside triphosphate hydrolases"/>
    <property type="match status" value="1"/>
</dbReference>
<dbReference type="PANTHER" id="PTHR19211:SF14">
    <property type="entry name" value="ATP-BINDING CASSETTE SUB-FAMILY F MEMBER 1"/>
    <property type="match status" value="1"/>
</dbReference>
<organism evidence="3 4">
    <name type="scientific">Rotaria socialis</name>
    <dbReference type="NCBI Taxonomy" id="392032"/>
    <lineage>
        <taxon>Eukaryota</taxon>
        <taxon>Metazoa</taxon>
        <taxon>Spiralia</taxon>
        <taxon>Gnathifera</taxon>
        <taxon>Rotifera</taxon>
        <taxon>Eurotatoria</taxon>
        <taxon>Bdelloidea</taxon>
        <taxon>Philodinida</taxon>
        <taxon>Philodinidae</taxon>
        <taxon>Rotaria</taxon>
    </lineage>
</organism>
<dbReference type="Proteomes" id="UP000663873">
    <property type="component" value="Unassembled WGS sequence"/>
</dbReference>
<keyword evidence="1" id="KW-0677">Repeat</keyword>
<dbReference type="EMBL" id="CAJOBP010036769">
    <property type="protein sequence ID" value="CAF4720432.1"/>
    <property type="molecule type" value="Genomic_DNA"/>
</dbReference>
<keyword evidence="4" id="KW-1185">Reference proteome</keyword>
<dbReference type="FunFam" id="3.40.50.300:FF:001197">
    <property type="entry name" value="Putative ATP-binding cassette family ATPase"/>
    <property type="match status" value="1"/>
</dbReference>
<gene>
    <name evidence="3" type="ORF">UJA718_LOCUS37221</name>
</gene>
<reference evidence="3" key="1">
    <citation type="submission" date="2021-02" db="EMBL/GenBank/DDBJ databases">
        <authorList>
            <person name="Nowell W R."/>
        </authorList>
    </citation>
    <scope>NUCLEOTIDE SEQUENCE</scope>
</reference>
<proteinExistence type="predicted"/>
<dbReference type="GO" id="GO:0005524">
    <property type="term" value="F:ATP binding"/>
    <property type="evidence" value="ECO:0007669"/>
    <property type="project" value="InterPro"/>
</dbReference>